<sequence length="611" mass="69758">MAFWVLSGTQTDHQSTTPGAWSQGQVLLDGLTPPPPPPPPTAPASWSTSILAGSCSRPGYKGHRTVTQRRNSIHGIEIGLALTKYLINFCQCTQFMLRIQNVLDTKAVSIEQGWNEGARKTESSGTILARENLGATPPGIEPGSPTWRRVETIHEAPVELASQRHDIWDDHATRSYIILGNTLYAICLSVCPRPDEAIKMQLGVQLAAFRLNTQPPATVSLRPVKFLGYLIANKTIKTDPDRLKQLRDVILRGRIIASGVWWTVANGRNTFGFSRPHSGCWFLLRAPSVYSTEHAPAYLATRHHTPLIFTPHFQYRRKQFLLFEELKADIEKCVAKVLTLKLHSSSKLMPRKVSMEHHRIERIGETGDPRENPLTNGIVRHDFYMRKRFFQHWGSHIGNQFCQMQQILLPMNACIHTLAGLEMDSLLHFDFFILDPFYWKDIIEIRNVNHLSRKLFFVKEMLNIPTSNFLMGKRQQYRNRKALNTLTRCNAVYKATLKGELRVWTQIWKLGPIQKFRKSPSEGYKQASPLPNIRFLFQLLCVLPVTANTVESSFSTLRRLKTYPRSTMTEDWLNGPALLRIHQDIASAMKPEEVLYISAREHKINLPLNFL</sequence>
<evidence type="ECO:0000313" key="3">
    <source>
        <dbReference type="Proteomes" id="UP001159363"/>
    </source>
</evidence>
<protein>
    <recommendedName>
        <fullName evidence="4">HAT C-terminal dimerisation domain-containing protein</fullName>
    </recommendedName>
</protein>
<evidence type="ECO:0000313" key="2">
    <source>
        <dbReference type="EMBL" id="KAJ8879960.1"/>
    </source>
</evidence>
<proteinExistence type="predicted"/>
<gene>
    <name evidence="2" type="ORF">PR048_020581</name>
</gene>
<accession>A0ABQ9H6N9</accession>
<feature type="region of interest" description="Disordered" evidence="1">
    <location>
        <begin position="1"/>
        <end position="47"/>
    </location>
</feature>
<reference evidence="2 3" key="1">
    <citation type="submission" date="2023-02" db="EMBL/GenBank/DDBJ databases">
        <title>LHISI_Scaffold_Assembly.</title>
        <authorList>
            <person name="Stuart O.P."/>
            <person name="Cleave R."/>
            <person name="Magrath M.J.L."/>
            <person name="Mikheyev A.S."/>
        </authorList>
    </citation>
    <scope>NUCLEOTIDE SEQUENCE [LARGE SCALE GENOMIC DNA]</scope>
    <source>
        <strain evidence="2">Daus_M_001</strain>
        <tissue evidence="2">Leg muscle</tissue>
    </source>
</reference>
<dbReference type="PANTHER" id="PTHR46289:SF14">
    <property type="entry name" value="DUF4371 DOMAIN-CONTAINING PROTEIN"/>
    <property type="match status" value="1"/>
</dbReference>
<dbReference type="InterPro" id="IPR052958">
    <property type="entry name" value="IFN-induced_PKR_regulator"/>
</dbReference>
<keyword evidence="3" id="KW-1185">Reference proteome</keyword>
<evidence type="ECO:0000256" key="1">
    <source>
        <dbReference type="SAM" id="MobiDB-lite"/>
    </source>
</evidence>
<evidence type="ECO:0008006" key="4">
    <source>
        <dbReference type="Google" id="ProtNLM"/>
    </source>
</evidence>
<dbReference type="PANTHER" id="PTHR46289">
    <property type="entry name" value="52 KDA REPRESSOR OF THE INHIBITOR OF THE PROTEIN KINASE-LIKE PROTEIN-RELATED"/>
    <property type="match status" value="1"/>
</dbReference>
<organism evidence="2 3">
    <name type="scientific">Dryococelus australis</name>
    <dbReference type="NCBI Taxonomy" id="614101"/>
    <lineage>
        <taxon>Eukaryota</taxon>
        <taxon>Metazoa</taxon>
        <taxon>Ecdysozoa</taxon>
        <taxon>Arthropoda</taxon>
        <taxon>Hexapoda</taxon>
        <taxon>Insecta</taxon>
        <taxon>Pterygota</taxon>
        <taxon>Neoptera</taxon>
        <taxon>Polyneoptera</taxon>
        <taxon>Phasmatodea</taxon>
        <taxon>Verophasmatodea</taxon>
        <taxon>Anareolatae</taxon>
        <taxon>Phasmatidae</taxon>
        <taxon>Eurycanthinae</taxon>
        <taxon>Dryococelus</taxon>
    </lineage>
</organism>
<feature type="compositionally biased region" description="Pro residues" evidence="1">
    <location>
        <begin position="32"/>
        <end position="42"/>
    </location>
</feature>
<dbReference type="EMBL" id="JARBHB010000007">
    <property type="protein sequence ID" value="KAJ8879960.1"/>
    <property type="molecule type" value="Genomic_DNA"/>
</dbReference>
<dbReference type="Proteomes" id="UP001159363">
    <property type="component" value="Chromosome 6"/>
</dbReference>
<comment type="caution">
    <text evidence="2">The sequence shown here is derived from an EMBL/GenBank/DDBJ whole genome shotgun (WGS) entry which is preliminary data.</text>
</comment>
<feature type="compositionally biased region" description="Polar residues" evidence="1">
    <location>
        <begin position="7"/>
        <end position="25"/>
    </location>
</feature>
<name>A0ABQ9H6N9_9NEOP</name>